<feature type="region of interest" description="Disordered" evidence="1">
    <location>
        <begin position="275"/>
        <end position="312"/>
    </location>
</feature>
<accession>A0ABU1T4K9</accession>
<dbReference type="SUPFAM" id="SSF109604">
    <property type="entry name" value="HD-domain/PDEase-like"/>
    <property type="match status" value="1"/>
</dbReference>
<dbReference type="Proteomes" id="UP001266099">
    <property type="component" value="Unassembled WGS sequence"/>
</dbReference>
<dbReference type="RefSeq" id="WP_309956790.1">
    <property type="nucleotide sequence ID" value="NZ_JAVDUJ010000001.1"/>
</dbReference>
<dbReference type="PANTHER" id="PTHR21174:SF0">
    <property type="entry name" value="HD PHOSPHOHYDROLASE FAMILY PROTEIN-RELATED"/>
    <property type="match status" value="1"/>
</dbReference>
<name>A0ABU1T4K9_9ACTO</name>
<evidence type="ECO:0000313" key="2">
    <source>
        <dbReference type="EMBL" id="MDR6939811.1"/>
    </source>
</evidence>
<evidence type="ECO:0000256" key="1">
    <source>
        <dbReference type="SAM" id="MobiDB-lite"/>
    </source>
</evidence>
<reference evidence="2 3" key="1">
    <citation type="submission" date="2023-07" db="EMBL/GenBank/DDBJ databases">
        <title>Sequencing the genomes of 1000 actinobacteria strains.</title>
        <authorList>
            <person name="Klenk H.-P."/>
        </authorList>
    </citation>
    <scope>NUCLEOTIDE SEQUENCE [LARGE SCALE GENOMIC DNA]</scope>
    <source>
        <strain evidence="2 3">DSM 15539</strain>
    </source>
</reference>
<comment type="caution">
    <text evidence="2">The sequence shown here is derived from an EMBL/GenBank/DDBJ whole genome shotgun (WGS) entry which is preliminary data.</text>
</comment>
<dbReference type="EMBL" id="JAVDUJ010000001">
    <property type="protein sequence ID" value="MDR6939811.1"/>
    <property type="molecule type" value="Genomic_DNA"/>
</dbReference>
<proteinExistence type="predicted"/>
<evidence type="ECO:0000313" key="3">
    <source>
        <dbReference type="Proteomes" id="UP001266099"/>
    </source>
</evidence>
<gene>
    <name evidence="2" type="ORF">J2S36_001354</name>
</gene>
<protein>
    <submittedName>
        <fullName evidence="2">Metal-dependent HD superfamily phosphohydrolase</fullName>
    </submittedName>
</protein>
<sequence length="447" mass="48565">MESKDVPQWVAQSFLRAMVNAGASATREEIISCCNELISQWRAPGRSEHGFQHLLDMLSRVDTLAPETPNADLVRLATWFHGIVFSTADLDVYTRNGGEDERASALMAEAKLSELGLPTEKIKTVKKLIIGLKKRGTERCDSASVTAEPAKTDAFHCCEFSPGSPTAAGTVVLAETGGFESIDMDQHALCDAHLGSLAVEPQRYRKYALRIREEYAHIPLTHFLAARIRIVQRLLSRKKLYISPLATTWESGARQNLSAELDWLTAELAEARESENFTQQMTRETIHSVPATSKDNSAEEGEEKIDPAATSALPSTAANETELSAAVAAGAGAAAEIFANPDLETQSFANTPAKIADQISEAEEKRTSQTTADYELVTTVGGDTVIRKATRAPLSSLEIIDDVFEPKRLAKIVQVPSKDRAKISISAATPAEIEAEIKHGMEAAPDY</sequence>
<dbReference type="InterPro" id="IPR009218">
    <property type="entry name" value="HD_phosphohydro"/>
</dbReference>
<keyword evidence="3" id="KW-1185">Reference proteome</keyword>
<dbReference type="PANTHER" id="PTHR21174">
    <property type="match status" value="1"/>
</dbReference>
<organism evidence="2 3">
    <name type="scientific">Arcanobacterium hippocoleae</name>
    <dbReference type="NCBI Taxonomy" id="149017"/>
    <lineage>
        <taxon>Bacteria</taxon>
        <taxon>Bacillati</taxon>
        <taxon>Actinomycetota</taxon>
        <taxon>Actinomycetes</taxon>
        <taxon>Actinomycetales</taxon>
        <taxon>Actinomycetaceae</taxon>
        <taxon>Arcanobacterium</taxon>
    </lineage>
</organism>
<dbReference type="Gene3D" id="1.10.3210.10">
    <property type="entry name" value="Hypothetical protein af1432"/>
    <property type="match status" value="1"/>
</dbReference>